<gene>
    <name evidence="4" type="ORF">EV645_6100</name>
</gene>
<dbReference type="GO" id="GO:0016491">
    <property type="term" value="F:oxidoreductase activity"/>
    <property type="evidence" value="ECO:0007669"/>
    <property type="project" value="UniProtKB-KW"/>
</dbReference>
<sequence>MTELRVALVGVDHWYSALPLAEGTRVRAGLSLAGVWDADPVRAAYVNQRYDVGRVEADWRTLVDDPGIDAVMSFVSPDLNHEVCVAAAEAGKHIIANKPLALRLEDASHVVEAVRGSGVTFLPAESRQRLGPNAQWLRQWVKDGRIGQLTSAAMTTWARLPAQWPDDRTPGWFVDPARTVGGGWVDHSIYQIDLLRWLLGEEVVAISGQTAKHAHPELEVEDYGVATATFSGGAVATLENTWTAPDGGFQSSYTLVGSGGAVRMDGIQGRLLVSGEVEPFSGWVEVAPPGRHDQAADLDHWTAVINGEAEPVATVEDAWHNLAVCLAFYGSVDAGQTVREGREGLA</sequence>
<dbReference type="InterPro" id="IPR000683">
    <property type="entry name" value="Gfo/Idh/MocA-like_OxRdtase_N"/>
</dbReference>
<keyword evidence="5" id="KW-1185">Reference proteome</keyword>
<dbReference type="Proteomes" id="UP000292027">
    <property type="component" value="Unassembled WGS sequence"/>
</dbReference>
<proteinExistence type="predicted"/>
<dbReference type="SUPFAM" id="SSF55347">
    <property type="entry name" value="Glyceraldehyde-3-phosphate dehydrogenase-like, C-terminal domain"/>
    <property type="match status" value="1"/>
</dbReference>
<reference evidence="4 5" key="1">
    <citation type="journal article" date="2015" name="Stand. Genomic Sci.">
        <title>Genomic Encyclopedia of Bacterial and Archaeal Type Strains, Phase III: the genomes of soil and plant-associated and newly described type strains.</title>
        <authorList>
            <person name="Whitman W.B."/>
            <person name="Woyke T."/>
            <person name="Klenk H.P."/>
            <person name="Zhou Y."/>
            <person name="Lilburn T.G."/>
            <person name="Beck B.J."/>
            <person name="De Vos P."/>
            <person name="Vandamme P."/>
            <person name="Eisen J.A."/>
            <person name="Garrity G."/>
            <person name="Hugenholtz P."/>
            <person name="Kyrpides N.C."/>
        </authorList>
    </citation>
    <scope>NUCLEOTIDE SEQUENCE [LARGE SCALE GENOMIC DNA]</scope>
    <source>
        <strain evidence="4 5">VKM Ac-2540</strain>
    </source>
</reference>
<dbReference type="AlphaFoldDB" id="A0A4Q7WMF7"/>
<comment type="caution">
    <text evidence="4">The sequence shown here is derived from an EMBL/GenBank/DDBJ whole genome shotgun (WGS) entry which is preliminary data.</text>
</comment>
<evidence type="ECO:0000313" key="5">
    <source>
        <dbReference type="Proteomes" id="UP000292027"/>
    </source>
</evidence>
<organism evidence="4 5">
    <name type="scientific">Kribbella rubisoli</name>
    <dbReference type="NCBI Taxonomy" id="3075929"/>
    <lineage>
        <taxon>Bacteria</taxon>
        <taxon>Bacillati</taxon>
        <taxon>Actinomycetota</taxon>
        <taxon>Actinomycetes</taxon>
        <taxon>Propionibacteriales</taxon>
        <taxon>Kribbellaceae</taxon>
        <taxon>Kribbella</taxon>
    </lineage>
</organism>
<dbReference type="InterPro" id="IPR050463">
    <property type="entry name" value="Gfo/Idh/MocA_oxidrdct_glycsds"/>
</dbReference>
<dbReference type="EMBL" id="SHKR01000015">
    <property type="protein sequence ID" value="RZU10943.1"/>
    <property type="molecule type" value="Genomic_DNA"/>
</dbReference>
<dbReference type="SUPFAM" id="SSF51735">
    <property type="entry name" value="NAD(P)-binding Rossmann-fold domains"/>
    <property type="match status" value="1"/>
</dbReference>
<evidence type="ECO:0000259" key="3">
    <source>
        <dbReference type="Pfam" id="PF22725"/>
    </source>
</evidence>
<dbReference type="InterPro" id="IPR036291">
    <property type="entry name" value="NAD(P)-bd_dom_sf"/>
</dbReference>
<dbReference type="RefSeq" id="WP_130447449.1">
    <property type="nucleotide sequence ID" value="NZ_SHKR01000015.1"/>
</dbReference>
<evidence type="ECO:0000313" key="4">
    <source>
        <dbReference type="EMBL" id="RZU10943.1"/>
    </source>
</evidence>
<dbReference type="OrthoDB" id="9792085at2"/>
<dbReference type="InterPro" id="IPR055170">
    <property type="entry name" value="GFO_IDH_MocA-like_dom"/>
</dbReference>
<dbReference type="Gene3D" id="3.30.360.10">
    <property type="entry name" value="Dihydrodipicolinate Reductase, domain 2"/>
    <property type="match status" value="1"/>
</dbReference>
<dbReference type="GO" id="GO:0000166">
    <property type="term" value="F:nucleotide binding"/>
    <property type="evidence" value="ECO:0007669"/>
    <property type="project" value="InterPro"/>
</dbReference>
<accession>A0A4Q7WMF7</accession>
<dbReference type="Pfam" id="PF22725">
    <property type="entry name" value="GFO_IDH_MocA_C3"/>
    <property type="match status" value="1"/>
</dbReference>
<dbReference type="Gene3D" id="3.40.50.720">
    <property type="entry name" value="NAD(P)-binding Rossmann-like Domain"/>
    <property type="match status" value="1"/>
</dbReference>
<dbReference type="Pfam" id="PF01408">
    <property type="entry name" value="GFO_IDH_MocA"/>
    <property type="match status" value="1"/>
</dbReference>
<name>A0A4Q7WMF7_9ACTN</name>
<evidence type="ECO:0000256" key="1">
    <source>
        <dbReference type="ARBA" id="ARBA00023002"/>
    </source>
</evidence>
<feature type="domain" description="GFO/IDH/MocA-like oxidoreductase" evidence="3">
    <location>
        <begin position="135"/>
        <end position="262"/>
    </location>
</feature>
<dbReference type="PANTHER" id="PTHR43818">
    <property type="entry name" value="BCDNA.GH03377"/>
    <property type="match status" value="1"/>
</dbReference>
<evidence type="ECO:0000259" key="2">
    <source>
        <dbReference type="Pfam" id="PF01408"/>
    </source>
</evidence>
<protein>
    <submittedName>
        <fullName evidence="4">Dehydrogenase</fullName>
    </submittedName>
</protein>
<feature type="domain" description="Gfo/Idh/MocA-like oxidoreductase N-terminal" evidence="2">
    <location>
        <begin position="5"/>
        <end position="121"/>
    </location>
</feature>
<keyword evidence="1" id="KW-0560">Oxidoreductase</keyword>
<dbReference type="PANTHER" id="PTHR43818:SF11">
    <property type="entry name" value="BCDNA.GH03377"/>
    <property type="match status" value="1"/>
</dbReference>